<keyword evidence="3" id="KW-0804">Transcription</keyword>
<sequence>MAEKSTTATKAASKSSGVRKSAGDGKATAAARPSTNGKRSAPKRGRGPSAAVRQAAERLKQVSDPTRLQVLMLLSEKERNVSELCADLVSTSQPAVSHHLALLRHGRLIEPRRQGKHNYYYLTDAGRELAQVVDAIV</sequence>
<keyword evidence="2" id="KW-0238">DNA-binding</keyword>
<dbReference type="GO" id="GO:0003700">
    <property type="term" value="F:DNA-binding transcription factor activity"/>
    <property type="evidence" value="ECO:0007669"/>
    <property type="project" value="InterPro"/>
</dbReference>
<feature type="region of interest" description="Disordered" evidence="4">
    <location>
        <begin position="1"/>
        <end position="61"/>
    </location>
</feature>
<dbReference type="OrthoDB" id="9794330at2"/>
<dbReference type="PRINTS" id="PR00778">
    <property type="entry name" value="HTHARSR"/>
</dbReference>
<feature type="compositionally biased region" description="Low complexity" evidence="4">
    <location>
        <begin position="1"/>
        <end position="16"/>
    </location>
</feature>
<evidence type="ECO:0000256" key="1">
    <source>
        <dbReference type="ARBA" id="ARBA00023015"/>
    </source>
</evidence>
<gene>
    <name evidence="6" type="ORF">TsocGM_12390</name>
</gene>
<dbReference type="RefSeq" id="WP_126725688.1">
    <property type="nucleotide sequence ID" value="NZ_RYZH01000021.1"/>
</dbReference>
<comment type="caution">
    <text evidence="6">The sequence shown here is derived from an EMBL/GenBank/DDBJ whole genome shotgun (WGS) entry which is preliminary data.</text>
</comment>
<dbReference type="CDD" id="cd00090">
    <property type="entry name" value="HTH_ARSR"/>
    <property type="match status" value="1"/>
</dbReference>
<dbReference type="InterPro" id="IPR036388">
    <property type="entry name" value="WH-like_DNA-bd_sf"/>
</dbReference>
<evidence type="ECO:0000259" key="5">
    <source>
        <dbReference type="PROSITE" id="PS50987"/>
    </source>
</evidence>
<keyword evidence="7" id="KW-1185">Reference proteome</keyword>
<evidence type="ECO:0000313" key="7">
    <source>
        <dbReference type="Proteomes" id="UP000280296"/>
    </source>
</evidence>
<evidence type="ECO:0000256" key="3">
    <source>
        <dbReference type="ARBA" id="ARBA00023163"/>
    </source>
</evidence>
<dbReference type="Gene3D" id="1.10.10.10">
    <property type="entry name" value="Winged helix-like DNA-binding domain superfamily/Winged helix DNA-binding domain"/>
    <property type="match status" value="1"/>
</dbReference>
<dbReference type="SUPFAM" id="SSF46785">
    <property type="entry name" value="Winged helix' DNA-binding domain"/>
    <property type="match status" value="1"/>
</dbReference>
<dbReference type="NCBIfam" id="NF033788">
    <property type="entry name" value="HTH_metalloreg"/>
    <property type="match status" value="1"/>
</dbReference>
<dbReference type="Proteomes" id="UP000280296">
    <property type="component" value="Unassembled WGS sequence"/>
</dbReference>
<dbReference type="PANTHER" id="PTHR43132:SF6">
    <property type="entry name" value="HTH-TYPE TRANSCRIPTIONAL REPRESSOR CZRA"/>
    <property type="match status" value="1"/>
</dbReference>
<evidence type="ECO:0000256" key="2">
    <source>
        <dbReference type="ARBA" id="ARBA00023125"/>
    </source>
</evidence>
<name>A0A432MJC0_9BACT</name>
<keyword evidence="1" id="KW-0805">Transcription regulation</keyword>
<dbReference type="SMART" id="SM00418">
    <property type="entry name" value="HTH_ARSR"/>
    <property type="match status" value="1"/>
</dbReference>
<dbReference type="InterPro" id="IPR051011">
    <property type="entry name" value="Metal_resp_trans_reg"/>
</dbReference>
<dbReference type="InterPro" id="IPR036390">
    <property type="entry name" value="WH_DNA-bd_sf"/>
</dbReference>
<dbReference type="PANTHER" id="PTHR43132">
    <property type="entry name" value="ARSENICAL RESISTANCE OPERON REPRESSOR ARSR-RELATED"/>
    <property type="match status" value="1"/>
</dbReference>
<dbReference type="PROSITE" id="PS50987">
    <property type="entry name" value="HTH_ARSR_2"/>
    <property type="match status" value="1"/>
</dbReference>
<evidence type="ECO:0000313" key="6">
    <source>
        <dbReference type="EMBL" id="RUL87472.1"/>
    </source>
</evidence>
<protein>
    <submittedName>
        <fullName evidence="6">ArsR family transcriptional regulator</fullName>
    </submittedName>
</protein>
<accession>A0A432MJC0</accession>
<dbReference type="AlphaFoldDB" id="A0A432MJC0"/>
<reference evidence="6 7" key="2">
    <citation type="submission" date="2019-01" db="EMBL/GenBank/DDBJ databases">
        <title>Tautonia sociabilis, a novel thermotolerant planctomycete of Isosphaeraceae family, isolated from a 4000 m deep subterranean habitat.</title>
        <authorList>
            <person name="Kovaleva O.L."/>
            <person name="Elcheninov A.G."/>
            <person name="Van Heerden E."/>
            <person name="Toshchakov S.V."/>
            <person name="Novikov A."/>
            <person name="Bonch-Osmolovskaya E.A."/>
            <person name="Kublanov I.V."/>
        </authorList>
    </citation>
    <scope>NUCLEOTIDE SEQUENCE [LARGE SCALE GENOMIC DNA]</scope>
    <source>
        <strain evidence="6 7">GM2012</strain>
    </source>
</reference>
<proteinExistence type="predicted"/>
<feature type="domain" description="HTH arsR-type" evidence="5">
    <location>
        <begin position="47"/>
        <end position="137"/>
    </location>
</feature>
<dbReference type="Pfam" id="PF01022">
    <property type="entry name" value="HTH_5"/>
    <property type="match status" value="1"/>
</dbReference>
<dbReference type="GO" id="GO:0003677">
    <property type="term" value="F:DNA binding"/>
    <property type="evidence" value="ECO:0007669"/>
    <property type="project" value="UniProtKB-KW"/>
</dbReference>
<reference evidence="6 7" key="1">
    <citation type="submission" date="2018-12" db="EMBL/GenBank/DDBJ databases">
        <authorList>
            <person name="Toschakov S.V."/>
        </authorList>
    </citation>
    <scope>NUCLEOTIDE SEQUENCE [LARGE SCALE GENOMIC DNA]</scope>
    <source>
        <strain evidence="6 7">GM2012</strain>
    </source>
</reference>
<organism evidence="6 7">
    <name type="scientific">Tautonia sociabilis</name>
    <dbReference type="NCBI Taxonomy" id="2080755"/>
    <lineage>
        <taxon>Bacteria</taxon>
        <taxon>Pseudomonadati</taxon>
        <taxon>Planctomycetota</taxon>
        <taxon>Planctomycetia</taxon>
        <taxon>Isosphaerales</taxon>
        <taxon>Isosphaeraceae</taxon>
        <taxon>Tautonia</taxon>
    </lineage>
</organism>
<evidence type="ECO:0000256" key="4">
    <source>
        <dbReference type="SAM" id="MobiDB-lite"/>
    </source>
</evidence>
<dbReference type="EMBL" id="RYZH01000021">
    <property type="protein sequence ID" value="RUL87472.1"/>
    <property type="molecule type" value="Genomic_DNA"/>
</dbReference>
<dbReference type="InterPro" id="IPR011991">
    <property type="entry name" value="ArsR-like_HTH"/>
</dbReference>
<dbReference type="InterPro" id="IPR001845">
    <property type="entry name" value="HTH_ArsR_DNA-bd_dom"/>
</dbReference>